<dbReference type="OrthoDB" id="5953293at2"/>
<gene>
    <name evidence="2" type="ordered locus">M5M_19375</name>
</gene>
<protein>
    <submittedName>
        <fullName evidence="2">ATPase</fullName>
    </submittedName>
</protein>
<proteinExistence type="predicted"/>
<evidence type="ECO:0000313" key="3">
    <source>
        <dbReference type="Proteomes" id="UP000000466"/>
    </source>
</evidence>
<keyword evidence="3" id="KW-1185">Reference proteome</keyword>
<feature type="domain" description="FHA" evidence="1">
    <location>
        <begin position="22"/>
        <end position="72"/>
    </location>
</feature>
<dbReference type="AlphaFoldDB" id="K4L456"/>
<dbReference type="PROSITE" id="PS50006">
    <property type="entry name" value="FHA_DOMAIN"/>
    <property type="match status" value="1"/>
</dbReference>
<dbReference type="Proteomes" id="UP000000466">
    <property type="component" value="Chromosome"/>
</dbReference>
<reference evidence="2 3" key="1">
    <citation type="journal article" date="2013" name="Genome Announc.">
        <title>Complete genome sequence of Simiduia agarivorans SA1(T), a marine bacterium able to degrade a variety of polysaccharides.</title>
        <authorList>
            <person name="Lin S.Y."/>
            <person name="Shieh W.Y."/>
            <person name="Chen J.S."/>
            <person name="Tang S.L."/>
        </authorList>
    </citation>
    <scope>NUCLEOTIDE SEQUENCE [LARGE SCALE GENOMIC DNA]</scope>
    <source>
        <strain evidence="3">DSM 21679 / JCM 13881 / BCRC 17597 / SA1</strain>
    </source>
</reference>
<dbReference type="SMART" id="SM00240">
    <property type="entry name" value="FHA"/>
    <property type="match status" value="1"/>
</dbReference>
<name>K4L456_SIMAS</name>
<dbReference type="Gene3D" id="2.60.200.20">
    <property type="match status" value="1"/>
</dbReference>
<dbReference type="eggNOG" id="COG1716">
    <property type="taxonomic scope" value="Bacteria"/>
</dbReference>
<dbReference type="EMBL" id="CP003746">
    <property type="protein sequence ID" value="AFV00998.1"/>
    <property type="molecule type" value="Genomic_DNA"/>
</dbReference>
<dbReference type="SUPFAM" id="SSF49879">
    <property type="entry name" value="SMAD/FHA domain"/>
    <property type="match status" value="1"/>
</dbReference>
<dbReference type="InterPro" id="IPR000253">
    <property type="entry name" value="FHA_dom"/>
</dbReference>
<dbReference type="HOGENOM" id="CLU_2048175_0_0_6"/>
<dbReference type="RefSeq" id="WP_015049148.1">
    <property type="nucleotide sequence ID" value="NC_018868.3"/>
</dbReference>
<evidence type="ECO:0000259" key="1">
    <source>
        <dbReference type="PROSITE" id="PS50006"/>
    </source>
</evidence>
<evidence type="ECO:0000313" key="2">
    <source>
        <dbReference type="EMBL" id="AFV00998.1"/>
    </source>
</evidence>
<dbReference type="Pfam" id="PF00498">
    <property type="entry name" value="FHA"/>
    <property type="match status" value="1"/>
</dbReference>
<dbReference type="STRING" id="1117647.M5M_19375"/>
<dbReference type="KEGG" id="saga:M5M_19375"/>
<sequence>MAFLQHCLNGGLVAHYALDSAITLGRSEDNDVVLEDGTVSGHHARISVTDQGEFQFEDLGSTNGLQYEGKKVSNGILQAGKWLSVGLHEFTRVETLPQGMEQTLRIKKSWIPGVYYTSEK</sequence>
<dbReference type="CDD" id="cd00060">
    <property type="entry name" value="FHA"/>
    <property type="match status" value="1"/>
</dbReference>
<accession>K4L456</accession>
<organism evidence="2 3">
    <name type="scientific">Simiduia agarivorans (strain DSM 21679 / JCM 13881 / BCRC 17597 / SA1)</name>
    <dbReference type="NCBI Taxonomy" id="1117647"/>
    <lineage>
        <taxon>Bacteria</taxon>
        <taxon>Pseudomonadati</taxon>
        <taxon>Pseudomonadota</taxon>
        <taxon>Gammaproteobacteria</taxon>
        <taxon>Cellvibrionales</taxon>
        <taxon>Cellvibrionaceae</taxon>
        <taxon>Simiduia</taxon>
    </lineage>
</organism>
<dbReference type="InterPro" id="IPR008984">
    <property type="entry name" value="SMAD_FHA_dom_sf"/>
</dbReference>